<reference evidence="1" key="1">
    <citation type="submission" date="2020-03" db="EMBL/GenBank/DDBJ databases">
        <title>A high-quality chromosome-level genome assembly of a woody plant with both climbing and erect habits, Rhamnella rubrinervis.</title>
        <authorList>
            <person name="Lu Z."/>
            <person name="Yang Y."/>
            <person name="Zhu X."/>
            <person name="Sun Y."/>
        </authorList>
    </citation>
    <scope>NUCLEOTIDE SEQUENCE</scope>
    <source>
        <strain evidence="1">BYM</strain>
        <tissue evidence="1">Leaf</tissue>
    </source>
</reference>
<dbReference type="AlphaFoldDB" id="A0A8K0DZ96"/>
<name>A0A8K0DZ96_9ROSA</name>
<dbReference type="Proteomes" id="UP000796880">
    <property type="component" value="Unassembled WGS sequence"/>
</dbReference>
<comment type="caution">
    <text evidence="1">The sequence shown here is derived from an EMBL/GenBank/DDBJ whole genome shotgun (WGS) entry which is preliminary data.</text>
</comment>
<evidence type="ECO:0000313" key="1">
    <source>
        <dbReference type="EMBL" id="KAF3436714.1"/>
    </source>
</evidence>
<accession>A0A8K0DZ96</accession>
<sequence>MKRQLIQGGLILTSVYFALYKLGIKSMSESISSRLRVLFDATTRNLALEGNHYDIGLNGIASVLFMRHWLSKLLPKEISRSGEVVELLWLGWRTLDGGPRLAPKDTEGVFKNCVEMRSSDTVGFKKKARTQII</sequence>
<evidence type="ECO:0000313" key="2">
    <source>
        <dbReference type="Proteomes" id="UP000796880"/>
    </source>
</evidence>
<organism evidence="1 2">
    <name type="scientific">Rhamnella rubrinervis</name>
    <dbReference type="NCBI Taxonomy" id="2594499"/>
    <lineage>
        <taxon>Eukaryota</taxon>
        <taxon>Viridiplantae</taxon>
        <taxon>Streptophyta</taxon>
        <taxon>Embryophyta</taxon>
        <taxon>Tracheophyta</taxon>
        <taxon>Spermatophyta</taxon>
        <taxon>Magnoliopsida</taxon>
        <taxon>eudicotyledons</taxon>
        <taxon>Gunneridae</taxon>
        <taxon>Pentapetalae</taxon>
        <taxon>rosids</taxon>
        <taxon>fabids</taxon>
        <taxon>Rosales</taxon>
        <taxon>Rhamnaceae</taxon>
        <taxon>rhamnoid group</taxon>
        <taxon>Rhamneae</taxon>
        <taxon>Rhamnella</taxon>
    </lineage>
</organism>
<keyword evidence="2" id="KW-1185">Reference proteome</keyword>
<proteinExistence type="predicted"/>
<gene>
    <name evidence="1" type="ORF">FNV43_RR19461</name>
</gene>
<protein>
    <submittedName>
        <fullName evidence="1">Uncharacterized protein</fullName>
    </submittedName>
</protein>
<dbReference type="EMBL" id="VOIH02000009">
    <property type="protein sequence ID" value="KAF3436714.1"/>
    <property type="molecule type" value="Genomic_DNA"/>
</dbReference>